<feature type="transmembrane region" description="Helical" evidence="2">
    <location>
        <begin position="214"/>
        <end position="238"/>
    </location>
</feature>
<keyword evidence="5" id="KW-1185">Reference proteome</keyword>
<keyword evidence="2" id="KW-1133">Transmembrane helix</keyword>
<keyword evidence="2" id="KW-0472">Membrane</keyword>
<name>A0A9P6HRA3_9AGAM</name>
<evidence type="ECO:0000313" key="5">
    <source>
        <dbReference type="Proteomes" id="UP000736335"/>
    </source>
</evidence>
<reference evidence="4" key="2">
    <citation type="submission" date="2020-11" db="EMBL/GenBank/DDBJ databases">
        <authorList>
            <consortium name="DOE Joint Genome Institute"/>
            <person name="Kuo A."/>
            <person name="Miyauchi S."/>
            <person name="Kiss E."/>
            <person name="Drula E."/>
            <person name="Kohler A."/>
            <person name="Sanchez-Garcia M."/>
            <person name="Andreopoulos B."/>
            <person name="Barry K.W."/>
            <person name="Bonito G."/>
            <person name="Buee M."/>
            <person name="Carver A."/>
            <person name="Chen C."/>
            <person name="Cichocki N."/>
            <person name="Clum A."/>
            <person name="Culley D."/>
            <person name="Crous P.W."/>
            <person name="Fauchery L."/>
            <person name="Girlanda M."/>
            <person name="Hayes R."/>
            <person name="Keri Z."/>
            <person name="Labutti K."/>
            <person name="Lipzen A."/>
            <person name="Lombard V."/>
            <person name="Magnuson J."/>
            <person name="Maillard F."/>
            <person name="Morin E."/>
            <person name="Murat C."/>
            <person name="Nolan M."/>
            <person name="Ohm R."/>
            <person name="Pangilinan J."/>
            <person name="Pereira M."/>
            <person name="Perotto S."/>
            <person name="Peter M."/>
            <person name="Riley R."/>
            <person name="Sitrit Y."/>
            <person name="Stielow B."/>
            <person name="Szollosi G."/>
            <person name="Zifcakova L."/>
            <person name="Stursova M."/>
            <person name="Spatafora J.W."/>
            <person name="Tedersoo L."/>
            <person name="Vaario L.-M."/>
            <person name="Yamada A."/>
            <person name="Yan M."/>
            <person name="Wang P."/>
            <person name="Xu J."/>
            <person name="Bruns T."/>
            <person name="Baldrian P."/>
            <person name="Vilgalys R."/>
            <person name="Henrissat B."/>
            <person name="Grigoriev I.V."/>
            <person name="Hibbett D."/>
            <person name="Nagy L.G."/>
            <person name="Martin F.M."/>
        </authorList>
    </citation>
    <scope>NUCLEOTIDE SEQUENCE</scope>
    <source>
        <strain evidence="4">UH-Tt-Lm1</strain>
    </source>
</reference>
<evidence type="ECO:0000313" key="4">
    <source>
        <dbReference type="EMBL" id="KAF9793273.1"/>
    </source>
</evidence>
<gene>
    <name evidence="4" type="ORF">BJ322DRAFT_115106</name>
</gene>
<comment type="caution">
    <text evidence="4">The sequence shown here is derived from an EMBL/GenBank/DDBJ whole genome shotgun (WGS) entry which is preliminary data.</text>
</comment>
<evidence type="ECO:0000256" key="1">
    <source>
        <dbReference type="SAM" id="MobiDB-lite"/>
    </source>
</evidence>
<dbReference type="OrthoDB" id="3166628at2759"/>
<dbReference type="Pfam" id="PF20153">
    <property type="entry name" value="DUF6535"/>
    <property type="match status" value="1"/>
</dbReference>
<feature type="transmembrane region" description="Helical" evidence="2">
    <location>
        <begin position="338"/>
        <end position="363"/>
    </location>
</feature>
<feature type="transmembrane region" description="Helical" evidence="2">
    <location>
        <begin position="404"/>
        <end position="431"/>
    </location>
</feature>
<feature type="compositionally biased region" description="Pro residues" evidence="1">
    <location>
        <begin position="114"/>
        <end position="131"/>
    </location>
</feature>
<accession>A0A9P6HRA3</accession>
<feature type="domain" description="DUF6535" evidence="3">
    <location>
        <begin position="190"/>
        <end position="363"/>
    </location>
</feature>
<reference evidence="4" key="1">
    <citation type="journal article" date="2020" name="Nat. Commun.">
        <title>Large-scale genome sequencing of mycorrhizal fungi provides insights into the early evolution of symbiotic traits.</title>
        <authorList>
            <person name="Miyauchi S."/>
            <person name="Kiss E."/>
            <person name="Kuo A."/>
            <person name="Drula E."/>
            <person name="Kohler A."/>
            <person name="Sanchez-Garcia M."/>
            <person name="Morin E."/>
            <person name="Andreopoulos B."/>
            <person name="Barry K.W."/>
            <person name="Bonito G."/>
            <person name="Buee M."/>
            <person name="Carver A."/>
            <person name="Chen C."/>
            <person name="Cichocki N."/>
            <person name="Clum A."/>
            <person name="Culley D."/>
            <person name="Crous P.W."/>
            <person name="Fauchery L."/>
            <person name="Girlanda M."/>
            <person name="Hayes R.D."/>
            <person name="Keri Z."/>
            <person name="LaButti K."/>
            <person name="Lipzen A."/>
            <person name="Lombard V."/>
            <person name="Magnuson J."/>
            <person name="Maillard F."/>
            <person name="Murat C."/>
            <person name="Nolan M."/>
            <person name="Ohm R.A."/>
            <person name="Pangilinan J."/>
            <person name="Pereira M.F."/>
            <person name="Perotto S."/>
            <person name="Peter M."/>
            <person name="Pfister S."/>
            <person name="Riley R."/>
            <person name="Sitrit Y."/>
            <person name="Stielow J.B."/>
            <person name="Szollosi G."/>
            <person name="Zifcakova L."/>
            <person name="Stursova M."/>
            <person name="Spatafora J.W."/>
            <person name="Tedersoo L."/>
            <person name="Vaario L.M."/>
            <person name="Yamada A."/>
            <person name="Yan M."/>
            <person name="Wang P."/>
            <person name="Xu J."/>
            <person name="Bruns T."/>
            <person name="Baldrian P."/>
            <person name="Vilgalys R."/>
            <person name="Dunand C."/>
            <person name="Henrissat B."/>
            <person name="Grigoriev I.V."/>
            <person name="Hibbett D."/>
            <person name="Nagy L.G."/>
            <person name="Martin F.M."/>
        </authorList>
    </citation>
    <scope>NUCLEOTIDE SEQUENCE</scope>
    <source>
        <strain evidence="4">UH-Tt-Lm1</strain>
    </source>
</reference>
<feature type="region of interest" description="Disordered" evidence="1">
    <location>
        <begin position="1"/>
        <end position="151"/>
    </location>
</feature>
<dbReference type="Proteomes" id="UP000736335">
    <property type="component" value="Unassembled WGS sequence"/>
</dbReference>
<feature type="transmembrane region" description="Helical" evidence="2">
    <location>
        <begin position="275"/>
        <end position="299"/>
    </location>
</feature>
<sequence length="1072" mass="119452">MLPRRSWTNPNSGHAPPRPMSGSLGSGRGRPLSLVTNQKIFRANTVQTVETESPQSETFPQEIQTAPAVPPRPSQPPSPELPPRAGLRRQTTRRNTYEPFALDSPPQSRSPNVMPMPTPHIPRSPVHPPALSPVRSRQPAPGEGVGGFTYSRQYTTDNYRLNTMISPPSDSMPPHYKPADVSGGLHADLWPTYNKISEQYDQKRLSKWNTDLDVLLIFAALFSAIVTSFLITALGGLAPDYQQQSALLLYQLLNGRDPTLASMSDPTAPFQPSNFIIAVNCLWFASLSASLGASFGAIICKEWLSDYDGGANPVVDLFRACQRQVRYMGFQRLKVHTLIALLPPLLHSSVLMFFSGAVIYLWQIDVKVATVYITIGGIFGITYFVSTLLPFVANAPFRPYSTLLVHRLSVFIGKVVISIVDVFAHGCFLALRYLIGAILWPLARTIFAGGALGAWYLKTPTILPAEYTHMRVWWADSFSDSLDKIDTSQRVQEEAILWLSQMPLDTTESQKVASSLALISSSRAHKFPKSVVVFLNFTLDSWFREAATREEAANRGEPDTANRGKADTAIDCVLVLGHIKFQSVVDRNLDQDHDVGGISVTPLVAWAAQQLAVDAFDESFNTSHLEGIRERLLMAAAWLSPEYATEEVTSEGERLKIQDRWEFLEKIRAILVQHFCGDKPLDNGALVGLIHGMHACIPRGNYGSASLVGSFLQLDYEDYDSPWTGDESVLRALITYALDLLLPQERRRPLVEREIEFDGLAWELIDALIANVNHDTDVAMFGFWLISRVPYAFRARKSILEDIVRIWTLTTNPGDHRTIPENHVKRMNCLGVDAFAAAAQCHLATKSTLPKFTAHRSLNLLKAALEDGYSWQMATYAVAMILNLGSSNQASTFARGINAGSFTNTLHAVRTDLEANTAEEDILDLHIYSTLALLKLRQPQVDIGRVRALIKEMENIIKDPVVRDSKTEMSEDLDRMRWKAIYFSGLLFKFLPPGEWERPTGMLRERVRALLQSGELLLAKDYQRCIEPLDMDVDVAELRTPAASERRGLECSAFEKWIGDFPLFPLAGSISD</sequence>
<feature type="compositionally biased region" description="Polar residues" evidence="1">
    <location>
        <begin position="1"/>
        <end position="12"/>
    </location>
</feature>
<dbReference type="EMBL" id="WIUZ02000001">
    <property type="protein sequence ID" value="KAF9793273.1"/>
    <property type="molecule type" value="Genomic_DNA"/>
</dbReference>
<evidence type="ECO:0000256" key="2">
    <source>
        <dbReference type="SAM" id="Phobius"/>
    </source>
</evidence>
<feature type="compositionally biased region" description="Pro residues" evidence="1">
    <location>
        <begin position="68"/>
        <end position="82"/>
    </location>
</feature>
<keyword evidence="2" id="KW-0812">Transmembrane</keyword>
<evidence type="ECO:0000259" key="3">
    <source>
        <dbReference type="Pfam" id="PF20153"/>
    </source>
</evidence>
<proteinExistence type="predicted"/>
<feature type="compositionally biased region" description="Polar residues" evidence="1">
    <location>
        <begin position="35"/>
        <end position="64"/>
    </location>
</feature>
<feature type="transmembrane region" description="Helical" evidence="2">
    <location>
        <begin position="369"/>
        <end position="392"/>
    </location>
</feature>
<dbReference type="AlphaFoldDB" id="A0A9P6HRA3"/>
<protein>
    <recommendedName>
        <fullName evidence="3">DUF6535 domain-containing protein</fullName>
    </recommendedName>
</protein>
<organism evidence="4 5">
    <name type="scientific">Thelephora terrestris</name>
    <dbReference type="NCBI Taxonomy" id="56493"/>
    <lineage>
        <taxon>Eukaryota</taxon>
        <taxon>Fungi</taxon>
        <taxon>Dikarya</taxon>
        <taxon>Basidiomycota</taxon>
        <taxon>Agaricomycotina</taxon>
        <taxon>Agaricomycetes</taxon>
        <taxon>Thelephorales</taxon>
        <taxon>Thelephoraceae</taxon>
        <taxon>Thelephora</taxon>
    </lineage>
</organism>
<dbReference type="InterPro" id="IPR045338">
    <property type="entry name" value="DUF6535"/>
</dbReference>